<dbReference type="Proteomes" id="UP000237105">
    <property type="component" value="Unassembled WGS sequence"/>
</dbReference>
<comment type="caution">
    <text evidence="1">The sequence shown here is derived from an EMBL/GenBank/DDBJ whole genome shotgun (WGS) entry which is preliminary data.</text>
</comment>
<keyword evidence="2" id="KW-1185">Reference proteome</keyword>
<dbReference type="EMBL" id="JXTB01000080">
    <property type="protein sequence ID" value="PON66398.1"/>
    <property type="molecule type" value="Genomic_DNA"/>
</dbReference>
<dbReference type="AlphaFoldDB" id="A0A2P5CZD5"/>
<gene>
    <name evidence="1" type="ORF">PanWU01x14_110530</name>
</gene>
<dbReference type="OrthoDB" id="10379152at2759"/>
<accession>A0A2P5CZD5</accession>
<proteinExistence type="predicted"/>
<name>A0A2P5CZD5_PARAD</name>
<organism evidence="1 2">
    <name type="scientific">Parasponia andersonii</name>
    <name type="common">Sponia andersonii</name>
    <dbReference type="NCBI Taxonomy" id="3476"/>
    <lineage>
        <taxon>Eukaryota</taxon>
        <taxon>Viridiplantae</taxon>
        <taxon>Streptophyta</taxon>
        <taxon>Embryophyta</taxon>
        <taxon>Tracheophyta</taxon>
        <taxon>Spermatophyta</taxon>
        <taxon>Magnoliopsida</taxon>
        <taxon>eudicotyledons</taxon>
        <taxon>Gunneridae</taxon>
        <taxon>Pentapetalae</taxon>
        <taxon>rosids</taxon>
        <taxon>fabids</taxon>
        <taxon>Rosales</taxon>
        <taxon>Cannabaceae</taxon>
        <taxon>Parasponia</taxon>
    </lineage>
</organism>
<sequence length="285" mass="31030">MKVASKKSRIILRPILLGPFIDPLPHVLQHESGVLVRLPLDQGVVHPIVELQGLVRTGCLLVQELRRRRTRHPVVRTVSGQKRRRYPAKIILYVLAQPSQLPHGSHPGAPRVPPRVRGYDPQLRGVLDRLPNHLLVRHSRPRVRHAEEQAVKEQPHLAGLHVLRHHEQRGGEDQPRPRVRIRLEVHEHGGGSAHGLAEQKGRQIPVRLAPADVGEEGEGGGGDLLHVPEVAAEAVGPAVAEEVGGEDGVAPAGEADADLLEEPTGVGAVAVGHVDRAFDFGAIQR</sequence>
<protein>
    <submittedName>
        <fullName evidence="1">Uncharacterized protein</fullName>
    </submittedName>
</protein>
<evidence type="ECO:0000313" key="2">
    <source>
        <dbReference type="Proteomes" id="UP000237105"/>
    </source>
</evidence>
<reference evidence="2" key="1">
    <citation type="submission" date="2016-06" db="EMBL/GenBank/DDBJ databases">
        <title>Parallel loss of symbiosis genes in relatives of nitrogen-fixing non-legume Parasponia.</title>
        <authorList>
            <person name="Van Velzen R."/>
            <person name="Holmer R."/>
            <person name="Bu F."/>
            <person name="Rutten L."/>
            <person name="Van Zeijl A."/>
            <person name="Liu W."/>
            <person name="Santuari L."/>
            <person name="Cao Q."/>
            <person name="Sharma T."/>
            <person name="Shen D."/>
            <person name="Roswanjaya Y."/>
            <person name="Wardhani T."/>
            <person name="Kalhor M.S."/>
            <person name="Jansen J."/>
            <person name="Van den Hoogen J."/>
            <person name="Gungor B."/>
            <person name="Hartog M."/>
            <person name="Hontelez J."/>
            <person name="Verver J."/>
            <person name="Yang W.-C."/>
            <person name="Schijlen E."/>
            <person name="Repin R."/>
            <person name="Schilthuizen M."/>
            <person name="Schranz E."/>
            <person name="Heidstra R."/>
            <person name="Miyata K."/>
            <person name="Fedorova E."/>
            <person name="Kohlen W."/>
            <person name="Bisseling T."/>
            <person name="Smit S."/>
            <person name="Geurts R."/>
        </authorList>
    </citation>
    <scope>NUCLEOTIDE SEQUENCE [LARGE SCALE GENOMIC DNA]</scope>
    <source>
        <strain evidence="2">cv. WU1-14</strain>
    </source>
</reference>
<evidence type="ECO:0000313" key="1">
    <source>
        <dbReference type="EMBL" id="PON66398.1"/>
    </source>
</evidence>